<dbReference type="EMBL" id="RARA01000027">
    <property type="protein sequence ID" value="ROT46950.1"/>
    <property type="molecule type" value="Genomic_DNA"/>
</dbReference>
<keyword evidence="5" id="KW-0472">Membrane</keyword>
<dbReference type="GO" id="GO:0005886">
    <property type="term" value="C:plasma membrane"/>
    <property type="evidence" value="ECO:0007669"/>
    <property type="project" value="InterPro"/>
</dbReference>
<gene>
    <name evidence="6" type="primary">lptC</name>
    <name evidence="6" type="ORF">EDM02_05230</name>
</gene>
<reference evidence="6 7" key="1">
    <citation type="submission" date="2018-09" db="EMBL/GenBank/DDBJ databases">
        <title>Comparative Genomics of Wolbachia-Cardinium Dual Endosymbiosis in a Plant-Parasitic Nematode.</title>
        <authorList>
            <person name="Brown A.M.V."/>
            <person name="Wasala S.K."/>
            <person name="Howe D.K."/>
            <person name="Peetz A.B."/>
            <person name="Zasada I.A."/>
            <person name="Denver D.R."/>
        </authorList>
    </citation>
    <scope>NUCLEOTIDE SEQUENCE [LARGE SCALE GENOMIC DNA]</scope>
    <source>
        <strain evidence="6 7">Pp_1</strain>
    </source>
</reference>
<dbReference type="GO" id="GO:0015221">
    <property type="term" value="F:lipopolysaccharide transmembrane transporter activity"/>
    <property type="evidence" value="ECO:0007669"/>
    <property type="project" value="InterPro"/>
</dbReference>
<dbReference type="RefSeq" id="WP_123663598.1">
    <property type="nucleotide sequence ID" value="NZ_RARA01000027.1"/>
</dbReference>
<dbReference type="NCBIfam" id="TIGR04409">
    <property type="entry name" value="LptC_YrbK"/>
    <property type="match status" value="1"/>
</dbReference>
<evidence type="ECO:0000256" key="5">
    <source>
        <dbReference type="ARBA" id="ARBA00023136"/>
    </source>
</evidence>
<evidence type="ECO:0000256" key="1">
    <source>
        <dbReference type="ARBA" id="ARBA00022475"/>
    </source>
</evidence>
<dbReference type="Gene3D" id="2.60.450.10">
    <property type="entry name" value="Lipopolysaccharide (LPS) transport protein A like domain"/>
    <property type="match status" value="1"/>
</dbReference>
<dbReference type="InterPro" id="IPR010664">
    <property type="entry name" value="LipoPS_assembly_LptC-rel"/>
</dbReference>
<dbReference type="Pfam" id="PF06835">
    <property type="entry name" value="LptC"/>
    <property type="match status" value="1"/>
</dbReference>
<organism evidence="6 7">
    <name type="scientific">Candidatus Cardinium hertigii</name>
    <dbReference type="NCBI Taxonomy" id="247481"/>
    <lineage>
        <taxon>Bacteria</taxon>
        <taxon>Pseudomonadati</taxon>
        <taxon>Bacteroidota</taxon>
        <taxon>Cytophagia</taxon>
        <taxon>Cytophagales</taxon>
        <taxon>Amoebophilaceae</taxon>
        <taxon>Candidatus Cardinium</taxon>
    </lineage>
</organism>
<proteinExistence type="predicted"/>
<comment type="caution">
    <text evidence="6">The sequence shown here is derived from an EMBL/GenBank/DDBJ whole genome shotgun (WGS) entry which is preliminary data.</text>
</comment>
<accession>A0A3N2QB13</accession>
<keyword evidence="7" id="KW-1185">Reference proteome</keyword>
<dbReference type="InterPro" id="IPR052363">
    <property type="entry name" value="LPS_export_LptC"/>
</dbReference>
<dbReference type="Proteomes" id="UP000270927">
    <property type="component" value="Unassembled WGS sequence"/>
</dbReference>
<keyword evidence="1" id="KW-1003">Cell membrane</keyword>
<dbReference type="GO" id="GO:0017089">
    <property type="term" value="F:glycolipid transfer activity"/>
    <property type="evidence" value="ECO:0007669"/>
    <property type="project" value="TreeGrafter"/>
</dbReference>
<keyword evidence="2" id="KW-0997">Cell inner membrane</keyword>
<dbReference type="OrthoDB" id="980493at2"/>
<dbReference type="GO" id="GO:0030288">
    <property type="term" value="C:outer membrane-bounded periplasmic space"/>
    <property type="evidence" value="ECO:0007669"/>
    <property type="project" value="TreeGrafter"/>
</dbReference>
<protein>
    <submittedName>
        <fullName evidence="6">LPS export ABC transporter periplasmic protein LptC</fullName>
    </submittedName>
</protein>
<evidence type="ECO:0000313" key="6">
    <source>
        <dbReference type="EMBL" id="ROT46950.1"/>
    </source>
</evidence>
<keyword evidence="3" id="KW-0812">Transmembrane</keyword>
<sequence length="186" mass="20891">MWIIVILYFISASWVVSVHAIKEGLDEVPVLETTQFEILSTDNGVLKYAIKANEMRQYQNGNAALAGNIEITVLENTTDQDESQGITYIRANTLSYNKEQKICIIEGDVVITKPDEAFTLTTEQLSYDTEKEIIFTEASIVIKHKKILLQGKGLHTTKDFKKYKIHNPHGTANIDQAFPSSGKDLL</sequence>
<dbReference type="AlphaFoldDB" id="A0A3N2QB13"/>
<dbReference type="PANTHER" id="PTHR37481:SF1">
    <property type="entry name" value="LIPOPOLYSACCHARIDE EXPORT SYSTEM PROTEIN LPTC"/>
    <property type="match status" value="1"/>
</dbReference>
<evidence type="ECO:0000313" key="7">
    <source>
        <dbReference type="Proteomes" id="UP000270927"/>
    </source>
</evidence>
<evidence type="ECO:0000256" key="3">
    <source>
        <dbReference type="ARBA" id="ARBA00022692"/>
    </source>
</evidence>
<dbReference type="InterPro" id="IPR026265">
    <property type="entry name" value="LptC"/>
</dbReference>
<evidence type="ECO:0000256" key="4">
    <source>
        <dbReference type="ARBA" id="ARBA00022989"/>
    </source>
</evidence>
<keyword evidence="4" id="KW-1133">Transmembrane helix</keyword>
<evidence type="ECO:0000256" key="2">
    <source>
        <dbReference type="ARBA" id="ARBA00022519"/>
    </source>
</evidence>
<name>A0A3N2QB13_9BACT</name>
<dbReference type="PANTHER" id="PTHR37481">
    <property type="entry name" value="LIPOPOLYSACCHARIDE EXPORT SYSTEM PROTEIN LPTC"/>
    <property type="match status" value="1"/>
</dbReference>